<evidence type="ECO:0000256" key="1">
    <source>
        <dbReference type="SAM" id="MobiDB-lite"/>
    </source>
</evidence>
<accession>A0A7W9LEU1</accession>
<name>A0A7W9LEU1_9ACTN</name>
<dbReference type="RefSeq" id="WP_185074521.1">
    <property type="nucleotide sequence ID" value="NZ_JACHMB010000001.1"/>
</dbReference>
<proteinExistence type="predicted"/>
<evidence type="ECO:0000313" key="3">
    <source>
        <dbReference type="Proteomes" id="UP000579153"/>
    </source>
</evidence>
<comment type="caution">
    <text evidence="2">The sequence shown here is derived from an EMBL/GenBank/DDBJ whole genome shotgun (WGS) entry which is preliminary data.</text>
</comment>
<feature type="region of interest" description="Disordered" evidence="1">
    <location>
        <begin position="24"/>
        <end position="55"/>
    </location>
</feature>
<dbReference type="Proteomes" id="UP000579153">
    <property type="component" value="Unassembled WGS sequence"/>
</dbReference>
<gene>
    <name evidence="2" type="ORF">HD596_007936</name>
</gene>
<dbReference type="AlphaFoldDB" id="A0A7W9LEU1"/>
<dbReference type="EMBL" id="JACHMB010000001">
    <property type="protein sequence ID" value="MBB5781180.1"/>
    <property type="molecule type" value="Genomic_DNA"/>
</dbReference>
<reference evidence="2 3" key="1">
    <citation type="submission" date="2020-08" db="EMBL/GenBank/DDBJ databases">
        <title>Sequencing the genomes of 1000 actinobacteria strains.</title>
        <authorList>
            <person name="Klenk H.-P."/>
        </authorList>
    </citation>
    <scope>NUCLEOTIDE SEQUENCE [LARGE SCALE GENOMIC DNA]</scope>
    <source>
        <strain evidence="2 3">DSM 45507</strain>
    </source>
</reference>
<organism evidence="2 3">
    <name type="scientific">Nonomuraea jabiensis</name>
    <dbReference type="NCBI Taxonomy" id="882448"/>
    <lineage>
        <taxon>Bacteria</taxon>
        <taxon>Bacillati</taxon>
        <taxon>Actinomycetota</taxon>
        <taxon>Actinomycetes</taxon>
        <taxon>Streptosporangiales</taxon>
        <taxon>Streptosporangiaceae</taxon>
        <taxon>Nonomuraea</taxon>
    </lineage>
</organism>
<sequence length="173" mass="17963">MKDTHTPLDGERWQPGDLVVDAEGGLFTRASAQDQDSGRPWGHPSGATRRRDGSVHVPDGEVAETVPVRPLTLLLRDGQPALPAAPANASAVLGTQAQQTATLAGVGGLFLAATAFDPDGAGDPRAARLRADLLDTVVVVDSEQALAAMFGGAADGLLVELAEWHRRSVEESA</sequence>
<evidence type="ECO:0000313" key="2">
    <source>
        <dbReference type="EMBL" id="MBB5781180.1"/>
    </source>
</evidence>
<protein>
    <submittedName>
        <fullName evidence="2">Uncharacterized protein</fullName>
    </submittedName>
</protein>
<keyword evidence="3" id="KW-1185">Reference proteome</keyword>